<dbReference type="EMBL" id="CP116968">
    <property type="protein sequence ID" value="WNM62296.1"/>
    <property type="molecule type" value="Genomic_DNA"/>
</dbReference>
<evidence type="ECO:0000313" key="4">
    <source>
        <dbReference type="Proteomes" id="UP001302494"/>
    </source>
</evidence>
<dbReference type="SUPFAM" id="SSF52172">
    <property type="entry name" value="CheY-like"/>
    <property type="match status" value="1"/>
</dbReference>
<evidence type="ECO:0000313" key="3">
    <source>
        <dbReference type="EMBL" id="WNM62296.1"/>
    </source>
</evidence>
<dbReference type="CDD" id="cd17557">
    <property type="entry name" value="REC_Rcp-like"/>
    <property type="match status" value="1"/>
</dbReference>
<dbReference type="InterPro" id="IPR001789">
    <property type="entry name" value="Sig_transdc_resp-reg_receiver"/>
</dbReference>
<feature type="modified residue" description="4-aspartylphosphate" evidence="1">
    <location>
        <position position="67"/>
    </location>
</feature>
<evidence type="ECO:0000259" key="2">
    <source>
        <dbReference type="PROSITE" id="PS50110"/>
    </source>
</evidence>
<name>A0AA96K0Q2_9BACT</name>
<organism evidence="3 4">
    <name type="scientific">Candidatus Nitrospira neomarina</name>
    <dbReference type="NCBI Taxonomy" id="3020899"/>
    <lineage>
        <taxon>Bacteria</taxon>
        <taxon>Pseudomonadati</taxon>
        <taxon>Nitrospirota</taxon>
        <taxon>Nitrospiria</taxon>
        <taxon>Nitrospirales</taxon>
        <taxon>Nitrospiraceae</taxon>
        <taxon>Nitrospira</taxon>
    </lineage>
</organism>
<dbReference type="PROSITE" id="PS50110">
    <property type="entry name" value="RESPONSE_REGULATORY"/>
    <property type="match status" value="1"/>
</dbReference>
<keyword evidence="1" id="KW-0597">Phosphoprotein</keyword>
<dbReference type="AlphaFoldDB" id="A0AA96K0Q2"/>
<dbReference type="SMART" id="SM00448">
    <property type="entry name" value="REC"/>
    <property type="match status" value="1"/>
</dbReference>
<dbReference type="Proteomes" id="UP001302494">
    <property type="component" value="Chromosome"/>
</dbReference>
<reference evidence="3 4" key="1">
    <citation type="submission" date="2023-01" db="EMBL/GenBank/DDBJ databases">
        <title>Cultivation and genomic characterization of new, ubiquitous marine nitrite-oxidizing bacteria from the Nitrospirales.</title>
        <authorList>
            <person name="Mueller A.J."/>
            <person name="Daebeler A."/>
            <person name="Herbold C.W."/>
            <person name="Kirkegaard R.H."/>
            <person name="Daims H."/>
        </authorList>
    </citation>
    <scope>NUCLEOTIDE SEQUENCE [LARGE SCALE GENOMIC DNA]</scope>
    <source>
        <strain evidence="3 4">DK</strain>
    </source>
</reference>
<dbReference type="PANTHER" id="PTHR44520">
    <property type="entry name" value="RESPONSE REGULATOR RCP1-RELATED"/>
    <property type="match status" value="1"/>
</dbReference>
<feature type="domain" description="Response regulatory" evidence="2">
    <location>
        <begin position="7"/>
        <end position="134"/>
    </location>
</feature>
<dbReference type="Gene3D" id="3.40.50.2300">
    <property type="match status" value="1"/>
</dbReference>
<dbReference type="GO" id="GO:0000160">
    <property type="term" value="P:phosphorelay signal transduction system"/>
    <property type="evidence" value="ECO:0007669"/>
    <property type="project" value="InterPro"/>
</dbReference>
<dbReference type="KEGG" id="nneo:PQG83_00705"/>
<dbReference type="InterPro" id="IPR052893">
    <property type="entry name" value="TCS_response_regulator"/>
</dbReference>
<dbReference type="InterPro" id="IPR011006">
    <property type="entry name" value="CheY-like_superfamily"/>
</dbReference>
<keyword evidence="4" id="KW-1185">Reference proteome</keyword>
<dbReference type="Pfam" id="PF00072">
    <property type="entry name" value="Response_reg"/>
    <property type="match status" value="1"/>
</dbReference>
<gene>
    <name evidence="3" type="ORF">PQG83_00705</name>
</gene>
<sequence length="147" mass="16944">MNVNPVEILLIEDNEDDIELTREALDAGKIANTLTVIRDGQEAIKHLFENVQTPLTPDRYPKLILLDLRLPKVDGIEVLKRIKEEPVLCRVPVVVLTTSKRDEDIVRSYDLGVNSYIQKPVYFDKFVETIKTLELYWVLTNIPPPYL</sequence>
<protein>
    <submittedName>
        <fullName evidence="3">Response regulator</fullName>
    </submittedName>
</protein>
<dbReference type="RefSeq" id="WP_312745583.1">
    <property type="nucleotide sequence ID" value="NZ_CP116968.1"/>
</dbReference>
<accession>A0AA96K0Q2</accession>
<evidence type="ECO:0000256" key="1">
    <source>
        <dbReference type="PROSITE-ProRule" id="PRU00169"/>
    </source>
</evidence>
<proteinExistence type="predicted"/>